<evidence type="ECO:0000313" key="2">
    <source>
        <dbReference type="Proteomes" id="UP000216446"/>
    </source>
</evidence>
<name>A0A259U0L1_9BACT</name>
<comment type="caution">
    <text evidence="1">The sequence shown here is derived from an EMBL/GenBank/DDBJ whole genome shotgun (WGS) entry which is preliminary data.</text>
</comment>
<dbReference type="InterPro" id="IPR012808">
    <property type="entry name" value="CHP02453"/>
</dbReference>
<dbReference type="PANTHER" id="PTHR36452:SF1">
    <property type="entry name" value="DUF2461 DOMAIN-CONTAINING PROTEIN"/>
    <property type="match status" value="1"/>
</dbReference>
<reference evidence="1 2" key="1">
    <citation type="submission" date="2016-11" db="EMBL/GenBank/DDBJ databases">
        <title>Study of marine rhodopsin-containing bacteria.</title>
        <authorList>
            <person name="Yoshizawa S."/>
            <person name="Kumagai Y."/>
            <person name="Kogure K."/>
        </authorList>
    </citation>
    <scope>NUCLEOTIDE SEQUENCE [LARGE SCALE GENOMIC DNA]</scope>
    <source>
        <strain evidence="1 2">SG-29</strain>
    </source>
</reference>
<keyword evidence="2" id="KW-1185">Reference proteome</keyword>
<evidence type="ECO:0000313" key="1">
    <source>
        <dbReference type="EMBL" id="OZC03378.1"/>
    </source>
</evidence>
<accession>A0A259U0L1</accession>
<dbReference type="NCBIfam" id="TIGR02453">
    <property type="entry name" value="TIGR02453 family protein"/>
    <property type="match status" value="1"/>
</dbReference>
<sequence>MTPDSLPPFPGFRDEAFAFLRDLRAHNERDWFKPRKATYDDELLWPARCLVGELAEAMPRAGLPLTGDPKKAPFRIYRDTRFSKNKAPYKTHLGLVLSRDGKKKSPGSLYVHVEPEHCFLAAGFWAMESPLLRRWRERIAGAPEAWLAVVEELEGSGLTLGTGPAGTLKRMPRGFEGFADAAIAPYLKWKGTVATREVAPEATQSPGFAGDVVAFAQDAMPLLAWGWNVADAAPGA</sequence>
<dbReference type="RefSeq" id="WP_094548675.1">
    <property type="nucleotide sequence ID" value="NZ_MQWB01000001.1"/>
</dbReference>
<dbReference type="Pfam" id="PF09365">
    <property type="entry name" value="DUF2461"/>
    <property type="match status" value="1"/>
</dbReference>
<dbReference type="PANTHER" id="PTHR36452">
    <property type="entry name" value="CHROMOSOME 12, WHOLE GENOME SHOTGUN SEQUENCE"/>
    <property type="match status" value="1"/>
</dbReference>
<dbReference type="EMBL" id="MQWB01000001">
    <property type="protein sequence ID" value="OZC03378.1"/>
    <property type="molecule type" value="Genomic_DNA"/>
</dbReference>
<organism evidence="1 2">
    <name type="scientific">Rubricoccus marinus</name>
    <dbReference type="NCBI Taxonomy" id="716817"/>
    <lineage>
        <taxon>Bacteria</taxon>
        <taxon>Pseudomonadati</taxon>
        <taxon>Rhodothermota</taxon>
        <taxon>Rhodothermia</taxon>
        <taxon>Rhodothermales</taxon>
        <taxon>Rubricoccaceae</taxon>
        <taxon>Rubricoccus</taxon>
    </lineage>
</organism>
<dbReference type="Proteomes" id="UP000216446">
    <property type="component" value="Unassembled WGS sequence"/>
</dbReference>
<proteinExistence type="predicted"/>
<dbReference type="InterPro" id="IPR015996">
    <property type="entry name" value="UCP028451"/>
</dbReference>
<dbReference type="InParanoid" id="A0A259U0L1"/>
<gene>
    <name evidence="1" type="ORF">BSZ36_10535</name>
</gene>
<dbReference type="OrthoDB" id="9794241at2"/>
<dbReference type="AlphaFoldDB" id="A0A259U0L1"/>
<dbReference type="PIRSF" id="PIRSF028451">
    <property type="entry name" value="UCP028451"/>
    <property type="match status" value="1"/>
</dbReference>
<protein>
    <submittedName>
        <fullName evidence="1">TIGR02453 family protein</fullName>
    </submittedName>
</protein>